<sequence>MSNYQWQHNSLDYLDDSNNKIANIGFKLINNDTTYVVEHTWVSESARGQGLAGKITVHFLEHIRTEKKDVVPLCPFTQKFFKSHPEYSDLLKNKE</sequence>
<proteinExistence type="predicted"/>
<dbReference type="InterPro" id="IPR045057">
    <property type="entry name" value="Gcn5-rel_NAT"/>
</dbReference>
<feature type="domain" description="N-acetyltransferase" evidence="1">
    <location>
        <begin position="3"/>
        <end position="92"/>
    </location>
</feature>
<comment type="caution">
    <text evidence="2">The sequence shown here is derived from an EMBL/GenBank/DDBJ whole genome shotgun (WGS) entry which is preliminary data.</text>
</comment>
<evidence type="ECO:0000313" key="3">
    <source>
        <dbReference type="Proteomes" id="UP001139006"/>
    </source>
</evidence>
<dbReference type="Proteomes" id="UP001139006">
    <property type="component" value="Unassembled WGS sequence"/>
</dbReference>
<dbReference type="PROSITE" id="PS51729">
    <property type="entry name" value="GNAT_YJDJ"/>
    <property type="match status" value="1"/>
</dbReference>
<evidence type="ECO:0000313" key="2">
    <source>
        <dbReference type="EMBL" id="MCP0887519.1"/>
    </source>
</evidence>
<dbReference type="RefSeq" id="WP_253361464.1">
    <property type="nucleotide sequence ID" value="NZ_JAIULA010000019.1"/>
</dbReference>
<keyword evidence="3" id="KW-1185">Reference proteome</keyword>
<accession>A0A9X2JM39</accession>
<organism evidence="2 3">
    <name type="scientific">Ligilactobacillus ubinensis</name>
    <dbReference type="NCBI Taxonomy" id="2876789"/>
    <lineage>
        <taxon>Bacteria</taxon>
        <taxon>Bacillati</taxon>
        <taxon>Bacillota</taxon>
        <taxon>Bacilli</taxon>
        <taxon>Lactobacillales</taxon>
        <taxon>Lactobacillaceae</taxon>
        <taxon>Ligilactobacillus</taxon>
    </lineage>
</organism>
<gene>
    <name evidence="2" type="ORF">LB941_09260</name>
</gene>
<dbReference type="AlphaFoldDB" id="A0A9X2JM39"/>
<reference evidence="2 3" key="1">
    <citation type="journal article" date="2023" name="Int. J. Syst. Evol. Microbiol.">
        <title>Ligilactobacillus ubinensis sp. nov., a novel species isolated from the wild ferment of a durian fruit (Durio zibethinus).</title>
        <authorList>
            <person name="Heng Y.C."/>
            <person name="Menon N."/>
            <person name="Chen B."/>
            <person name="Loo B.Z.L."/>
            <person name="Wong G.W.J."/>
            <person name="Lim A.C.H."/>
            <person name="Silvaraju S."/>
            <person name="Kittelmann S."/>
        </authorList>
    </citation>
    <scope>NUCLEOTIDE SEQUENCE [LARGE SCALE GENOMIC DNA]</scope>
    <source>
        <strain evidence="2 3">WILCCON 0076</strain>
    </source>
</reference>
<dbReference type="PANTHER" id="PTHR31435">
    <property type="entry name" value="PROTEIN NATD1"/>
    <property type="match status" value="1"/>
</dbReference>
<dbReference type="EMBL" id="JAIULA010000019">
    <property type="protein sequence ID" value="MCP0887519.1"/>
    <property type="molecule type" value="Genomic_DNA"/>
</dbReference>
<dbReference type="SUPFAM" id="SSF55729">
    <property type="entry name" value="Acyl-CoA N-acyltransferases (Nat)"/>
    <property type="match status" value="1"/>
</dbReference>
<dbReference type="InterPro" id="IPR031165">
    <property type="entry name" value="GNAT_YJDJ"/>
</dbReference>
<name>A0A9X2JM39_9LACO</name>
<evidence type="ECO:0000259" key="1">
    <source>
        <dbReference type="PROSITE" id="PS51729"/>
    </source>
</evidence>
<dbReference type="InterPro" id="IPR016181">
    <property type="entry name" value="Acyl_CoA_acyltransferase"/>
</dbReference>
<dbReference type="Pfam" id="PF14542">
    <property type="entry name" value="Acetyltransf_CG"/>
    <property type="match status" value="1"/>
</dbReference>
<dbReference type="PANTHER" id="PTHR31435:SF10">
    <property type="entry name" value="BSR4717 PROTEIN"/>
    <property type="match status" value="1"/>
</dbReference>
<dbReference type="Gene3D" id="3.40.630.30">
    <property type="match status" value="1"/>
</dbReference>
<protein>
    <submittedName>
        <fullName evidence="2">N-acetyltransferase</fullName>
    </submittedName>
</protein>